<accession>A0A251XGB5</accession>
<evidence type="ECO:0000256" key="1">
    <source>
        <dbReference type="SAM" id="MobiDB-lite"/>
    </source>
</evidence>
<name>A0A251XGB5_CLAMM</name>
<evidence type="ECO:0000313" key="3">
    <source>
        <dbReference type="Proteomes" id="UP000195062"/>
    </source>
</evidence>
<keyword evidence="3" id="KW-1185">Reference proteome</keyword>
<organism evidence="2 3">
    <name type="scientific">Clavibacter michiganensis subsp. michiganensis</name>
    <dbReference type="NCBI Taxonomy" id="33013"/>
    <lineage>
        <taxon>Bacteria</taxon>
        <taxon>Bacillati</taxon>
        <taxon>Actinomycetota</taxon>
        <taxon>Actinomycetes</taxon>
        <taxon>Micrococcales</taxon>
        <taxon>Microbacteriaceae</taxon>
        <taxon>Clavibacter</taxon>
    </lineage>
</organism>
<feature type="region of interest" description="Disordered" evidence="1">
    <location>
        <begin position="1"/>
        <end position="28"/>
    </location>
</feature>
<feature type="compositionally biased region" description="Low complexity" evidence="1">
    <location>
        <begin position="9"/>
        <end position="24"/>
    </location>
</feature>
<dbReference type="AlphaFoldDB" id="A0A251XGB5"/>
<feature type="region of interest" description="Disordered" evidence="1">
    <location>
        <begin position="71"/>
        <end position="91"/>
    </location>
</feature>
<sequence>MTVMMSQPASCRSTSASDTSSRVSPMPRMRLDFVMRSASRPCVITSSERSYRNAGRIRLKMRGTVSTLCAKTSGREEKTSASRSGFPEKSVARISTPVPGLSAWIRRTVSACSHAPSSGRSSRATPVTVA</sequence>
<dbReference type="Proteomes" id="UP000195062">
    <property type="component" value="Unassembled WGS sequence"/>
</dbReference>
<gene>
    <name evidence="2" type="ORF">CMMCAS07_14440</name>
</gene>
<dbReference type="EMBL" id="MDHH01000003">
    <property type="protein sequence ID" value="OUE01505.1"/>
    <property type="molecule type" value="Genomic_DNA"/>
</dbReference>
<comment type="caution">
    <text evidence="2">The sequence shown here is derived from an EMBL/GenBank/DDBJ whole genome shotgun (WGS) entry which is preliminary data.</text>
</comment>
<proteinExistence type="predicted"/>
<reference evidence="2 3" key="1">
    <citation type="submission" date="2016-08" db="EMBL/GenBank/DDBJ databases">
        <title>Genome sequence of Clavibacter michiganensis subsp. michiganensis strain CASJ007.</title>
        <authorList>
            <person name="Thapa S.P."/>
            <person name="Coaker G."/>
        </authorList>
    </citation>
    <scope>NUCLEOTIDE SEQUENCE [LARGE SCALE GENOMIC DNA]</scope>
    <source>
        <strain evidence="2">CASJ007</strain>
    </source>
</reference>
<protein>
    <submittedName>
        <fullName evidence="2">Uncharacterized protein</fullName>
    </submittedName>
</protein>
<evidence type="ECO:0000313" key="2">
    <source>
        <dbReference type="EMBL" id="OUE01505.1"/>
    </source>
</evidence>